<gene>
    <name evidence="1" type="ORF">L6452_14686</name>
</gene>
<accession>A0ACB9CLP7</accession>
<keyword evidence="2" id="KW-1185">Reference proteome</keyword>
<name>A0ACB9CLP7_ARCLA</name>
<dbReference type="Proteomes" id="UP001055879">
    <property type="component" value="Linkage Group LG04"/>
</dbReference>
<sequence length="72" mass="8466">MKSKKTDEDPWRRQAMYPKIGEDDEHPFIKKEIDLDDDAEQRDFEIDQEIFTGNEIGKLHGNEIVTGKKMSK</sequence>
<evidence type="ECO:0000313" key="2">
    <source>
        <dbReference type="Proteomes" id="UP001055879"/>
    </source>
</evidence>
<protein>
    <submittedName>
        <fullName evidence="1">Uncharacterized protein</fullName>
    </submittedName>
</protein>
<evidence type="ECO:0000313" key="1">
    <source>
        <dbReference type="EMBL" id="KAI3735196.1"/>
    </source>
</evidence>
<organism evidence="1 2">
    <name type="scientific">Arctium lappa</name>
    <name type="common">Greater burdock</name>
    <name type="synonym">Lappa major</name>
    <dbReference type="NCBI Taxonomy" id="4217"/>
    <lineage>
        <taxon>Eukaryota</taxon>
        <taxon>Viridiplantae</taxon>
        <taxon>Streptophyta</taxon>
        <taxon>Embryophyta</taxon>
        <taxon>Tracheophyta</taxon>
        <taxon>Spermatophyta</taxon>
        <taxon>Magnoliopsida</taxon>
        <taxon>eudicotyledons</taxon>
        <taxon>Gunneridae</taxon>
        <taxon>Pentapetalae</taxon>
        <taxon>asterids</taxon>
        <taxon>campanulids</taxon>
        <taxon>Asterales</taxon>
        <taxon>Asteraceae</taxon>
        <taxon>Carduoideae</taxon>
        <taxon>Cardueae</taxon>
        <taxon>Arctiinae</taxon>
        <taxon>Arctium</taxon>
    </lineage>
</organism>
<dbReference type="EMBL" id="CM042050">
    <property type="protein sequence ID" value="KAI3735196.1"/>
    <property type="molecule type" value="Genomic_DNA"/>
</dbReference>
<reference evidence="2" key="1">
    <citation type="journal article" date="2022" name="Mol. Ecol. Resour.">
        <title>The genomes of chicory, endive, great burdock and yacon provide insights into Asteraceae palaeo-polyploidization history and plant inulin production.</title>
        <authorList>
            <person name="Fan W."/>
            <person name="Wang S."/>
            <person name="Wang H."/>
            <person name="Wang A."/>
            <person name="Jiang F."/>
            <person name="Liu H."/>
            <person name="Zhao H."/>
            <person name="Xu D."/>
            <person name="Zhang Y."/>
        </authorList>
    </citation>
    <scope>NUCLEOTIDE SEQUENCE [LARGE SCALE GENOMIC DNA]</scope>
    <source>
        <strain evidence="2">cv. Niubang</strain>
    </source>
</reference>
<proteinExistence type="predicted"/>
<comment type="caution">
    <text evidence="1">The sequence shown here is derived from an EMBL/GenBank/DDBJ whole genome shotgun (WGS) entry which is preliminary data.</text>
</comment>
<reference evidence="1 2" key="2">
    <citation type="journal article" date="2022" name="Mol. Ecol. Resour.">
        <title>The genomes of chicory, endive, great burdock and yacon provide insights into Asteraceae paleo-polyploidization history and plant inulin production.</title>
        <authorList>
            <person name="Fan W."/>
            <person name="Wang S."/>
            <person name="Wang H."/>
            <person name="Wang A."/>
            <person name="Jiang F."/>
            <person name="Liu H."/>
            <person name="Zhao H."/>
            <person name="Xu D."/>
            <person name="Zhang Y."/>
        </authorList>
    </citation>
    <scope>NUCLEOTIDE SEQUENCE [LARGE SCALE GENOMIC DNA]</scope>
    <source>
        <strain evidence="2">cv. Niubang</strain>
    </source>
</reference>